<organism evidence="1 2">
    <name type="scientific">Armillaria gallica</name>
    <name type="common">Bulbous honey fungus</name>
    <name type="synonym">Armillaria bulbosa</name>
    <dbReference type="NCBI Taxonomy" id="47427"/>
    <lineage>
        <taxon>Eukaryota</taxon>
        <taxon>Fungi</taxon>
        <taxon>Dikarya</taxon>
        <taxon>Basidiomycota</taxon>
        <taxon>Agaricomycotina</taxon>
        <taxon>Agaricomycetes</taxon>
        <taxon>Agaricomycetidae</taxon>
        <taxon>Agaricales</taxon>
        <taxon>Marasmiineae</taxon>
        <taxon>Physalacriaceae</taxon>
        <taxon>Armillaria</taxon>
    </lineage>
</organism>
<sequence length="104" mass="12050">MASSAVYKRITSHQSSHCSSTMPICEDRTLQTSPHCQSADEACQQYALDFTFYSQIFPATDRNHKHTLRNWRTWRGEAMEEGDLQDLVIHEEILYSTPVPDTYH</sequence>
<dbReference type="AlphaFoldDB" id="A0A2H3E262"/>
<evidence type="ECO:0000313" key="1">
    <source>
        <dbReference type="EMBL" id="PBL01550.1"/>
    </source>
</evidence>
<evidence type="ECO:0000313" key="2">
    <source>
        <dbReference type="Proteomes" id="UP000217790"/>
    </source>
</evidence>
<name>A0A2H3E262_ARMGA</name>
<accession>A0A2H3E262</accession>
<dbReference type="Proteomes" id="UP000217790">
    <property type="component" value="Unassembled WGS sequence"/>
</dbReference>
<dbReference type="InParanoid" id="A0A2H3E262"/>
<gene>
    <name evidence="1" type="ORF">ARMGADRAFT_1071095</name>
</gene>
<protein>
    <submittedName>
        <fullName evidence="1">Uncharacterized protein</fullName>
    </submittedName>
</protein>
<keyword evidence="2" id="KW-1185">Reference proteome</keyword>
<reference evidence="2" key="1">
    <citation type="journal article" date="2017" name="Nat. Ecol. Evol.">
        <title>Genome expansion and lineage-specific genetic innovations in the forest pathogenic fungi Armillaria.</title>
        <authorList>
            <person name="Sipos G."/>
            <person name="Prasanna A.N."/>
            <person name="Walter M.C."/>
            <person name="O'Connor E."/>
            <person name="Balint B."/>
            <person name="Krizsan K."/>
            <person name="Kiss B."/>
            <person name="Hess J."/>
            <person name="Varga T."/>
            <person name="Slot J."/>
            <person name="Riley R."/>
            <person name="Boka B."/>
            <person name="Rigling D."/>
            <person name="Barry K."/>
            <person name="Lee J."/>
            <person name="Mihaltcheva S."/>
            <person name="LaButti K."/>
            <person name="Lipzen A."/>
            <person name="Waldron R."/>
            <person name="Moloney N.M."/>
            <person name="Sperisen C."/>
            <person name="Kredics L."/>
            <person name="Vagvoelgyi C."/>
            <person name="Patrignani A."/>
            <person name="Fitzpatrick D."/>
            <person name="Nagy I."/>
            <person name="Doyle S."/>
            <person name="Anderson J.B."/>
            <person name="Grigoriev I.V."/>
            <person name="Gueldener U."/>
            <person name="Muensterkoetter M."/>
            <person name="Nagy L.G."/>
        </authorList>
    </citation>
    <scope>NUCLEOTIDE SEQUENCE [LARGE SCALE GENOMIC DNA]</scope>
    <source>
        <strain evidence="2">Ar21-2</strain>
    </source>
</reference>
<proteinExistence type="predicted"/>
<dbReference type="EMBL" id="KZ293645">
    <property type="protein sequence ID" value="PBL01550.1"/>
    <property type="molecule type" value="Genomic_DNA"/>
</dbReference>